<reference evidence="3" key="1">
    <citation type="submission" date="2016-11" db="EMBL/GenBank/DDBJ databases">
        <authorList>
            <person name="Varghese N."/>
            <person name="Submissions S."/>
        </authorList>
    </citation>
    <scope>NUCLEOTIDE SEQUENCE [LARGE SCALE GENOMIC DNA]</scope>
    <source>
        <strain evidence="3">DSM 15449</strain>
    </source>
</reference>
<proteinExistence type="predicted"/>
<feature type="signal peptide" evidence="1">
    <location>
        <begin position="1"/>
        <end position="31"/>
    </location>
</feature>
<protein>
    <submittedName>
        <fullName evidence="2">Uncharacterized protein</fullName>
    </submittedName>
</protein>
<evidence type="ECO:0000313" key="3">
    <source>
        <dbReference type="Proteomes" id="UP000183954"/>
    </source>
</evidence>
<sequence length="232" mass="25039">MTILKSKKIKSILTGVLAVFLTLSLSGPVFASTNNKDAATQKFSKDTIITTDNAKSILKAYGIDPNTGVKSDKPIASVKTVADLEIALEEGKKLPSKIIDNVTVSPLPLLPSSLAVINAISYETRTTTTKYTSTLSVIYSASGQHYTYGEEAWWTSAGSGSITPKATGIPGTFYQVTEQRRLSNQVYNANTMSSYLQLSYDYDITHYVTVAGFTYPTSSSPIQGSVRFTGVF</sequence>
<feature type="chain" id="PRO_5013177960" evidence="1">
    <location>
        <begin position="32"/>
        <end position="232"/>
    </location>
</feature>
<evidence type="ECO:0000256" key="1">
    <source>
        <dbReference type="SAM" id="SignalP"/>
    </source>
</evidence>
<accession>A0A1M5V9B1</accession>
<dbReference type="AlphaFoldDB" id="A0A1M5V9B1"/>
<keyword evidence="1" id="KW-0732">Signal</keyword>
<name>A0A1M5V9B1_9FIRM</name>
<dbReference type="Proteomes" id="UP000183954">
    <property type="component" value="Unassembled WGS sequence"/>
</dbReference>
<evidence type="ECO:0000313" key="2">
    <source>
        <dbReference type="EMBL" id="SHH71810.1"/>
    </source>
</evidence>
<keyword evidence="3" id="KW-1185">Reference proteome</keyword>
<gene>
    <name evidence="2" type="ORF">SAMN02746098_01260</name>
</gene>
<dbReference type="EMBL" id="FQXJ01000004">
    <property type="protein sequence ID" value="SHH71810.1"/>
    <property type="molecule type" value="Genomic_DNA"/>
</dbReference>
<organism evidence="2 3">
    <name type="scientific">Desulfosporosinus lacus DSM 15449</name>
    <dbReference type="NCBI Taxonomy" id="1121420"/>
    <lineage>
        <taxon>Bacteria</taxon>
        <taxon>Bacillati</taxon>
        <taxon>Bacillota</taxon>
        <taxon>Clostridia</taxon>
        <taxon>Eubacteriales</taxon>
        <taxon>Desulfitobacteriaceae</taxon>
        <taxon>Desulfosporosinus</taxon>
    </lineage>
</organism>
<dbReference type="RefSeq" id="WP_073028623.1">
    <property type="nucleotide sequence ID" value="NZ_FQXJ01000004.1"/>
</dbReference>